<dbReference type="EMBL" id="MT460920">
    <property type="protein sequence ID" value="QRZ58748.1"/>
    <property type="molecule type" value="Genomic_DNA"/>
</dbReference>
<protein>
    <submittedName>
        <fullName evidence="1">General secretion pathway protein EL2</fullName>
    </submittedName>
</protein>
<evidence type="ECO:0000313" key="1">
    <source>
        <dbReference type="EMBL" id="QRZ58748.1"/>
    </source>
</evidence>
<sequence>MSIKDLVFRRAAKLVSHILPSQRQPVSVRAEAAEDEPDLYLRDAEERRREETYLNAGTLKETTSKDSKPQKFFPHLIVPTYVEDSVKSGEEVLARRRKRVAITYDVNSARARTPENLDVTQDDAATPLAFRLIRIILLTAEARRAQDIHLDQYSGRAMSVVFTTQLGMTQPLFIRGSVVQAIISYLAHYEQITQGKPMPGPVHDYKIAIKVRPADFLKGTHNVYRVNCIRTNHELGLYHIVMRVLQN</sequence>
<gene>
    <name evidence="1" type="primary">GspEL2</name>
</gene>
<reference evidence="1" key="1">
    <citation type="journal article" date="2021" name="bioRxiv">
        <title>Ancestral mitochondrial apparatus derived from the bacterial type II secretion system.</title>
        <authorList>
            <person name="Horvathova L."/>
            <person name="Zarsky V."/>
            <person name="Panek T."/>
            <person name="Derelle R."/>
            <person name="Pyrih J."/>
            <person name="Motyckova A."/>
            <person name="Klapst'ova V."/>
            <person name="Vinopalova M."/>
            <person name="Markova L."/>
            <person name="Voleman L."/>
            <person name="Klimes V."/>
            <person name="Petru M."/>
            <person name="Vaitova Z."/>
            <person name="Cepicka I."/>
            <person name="Hryzakova K."/>
            <person name="Harant K."/>
            <person name="Gray M.W."/>
            <person name="Chami M."/>
            <person name="Guilvout I."/>
            <person name="Francetic O."/>
            <person name="Lang B.F."/>
            <person name="Vlcek C."/>
            <person name="Tsaousis A.D."/>
            <person name="Elias M."/>
            <person name="Dolezal P."/>
        </authorList>
    </citation>
    <scope>NUCLEOTIDE SEQUENCE</scope>
    <source>
        <strain evidence="1">ATCC 50740</strain>
    </source>
</reference>
<organism evidence="1">
    <name type="scientific">Malawimonas jakobiformis</name>
    <name type="common">Flagellated protozoan</name>
    <dbReference type="NCBI Taxonomy" id="136089"/>
    <lineage>
        <taxon>Eukaryota</taxon>
        <taxon>Malawimonadida</taxon>
        <taxon>Malawimonadidae</taxon>
        <taxon>Malawimonas</taxon>
    </lineage>
</organism>
<accession>A0A895KQU6</accession>
<dbReference type="AlphaFoldDB" id="A0A895KQU6"/>
<proteinExistence type="predicted"/>
<name>A0A895KQU6_MALJA</name>